<reference evidence="3" key="1">
    <citation type="submission" date="2003-08" db="EMBL/GenBank/DDBJ databases">
        <authorList>
            <person name="Birren B."/>
            <person name="Nusbaum C."/>
            <person name="Abebe A."/>
            <person name="Abouelleil A."/>
            <person name="Adekoya E."/>
            <person name="Ait-zahra M."/>
            <person name="Allen N."/>
            <person name="Allen T."/>
            <person name="An P."/>
            <person name="Anderson M."/>
            <person name="Anderson S."/>
            <person name="Arachchi H."/>
            <person name="Armbruster J."/>
            <person name="Bachantsang P."/>
            <person name="Baldwin J."/>
            <person name="Barry A."/>
            <person name="Bayul T."/>
            <person name="Blitshsteyn B."/>
            <person name="Bloom T."/>
            <person name="Blye J."/>
            <person name="Boguslavskiy L."/>
            <person name="Borowsky M."/>
            <person name="Boukhgalter B."/>
            <person name="Brunache A."/>
            <person name="Butler J."/>
            <person name="Calixte N."/>
            <person name="Calvo S."/>
            <person name="Camarata J."/>
            <person name="Campo K."/>
            <person name="Chang J."/>
            <person name="Cheshatsang Y."/>
            <person name="Citroen M."/>
            <person name="Collymore A."/>
            <person name="Considine T."/>
            <person name="Cook A."/>
            <person name="Cooke P."/>
            <person name="Corum B."/>
            <person name="Cuomo C."/>
            <person name="David R."/>
            <person name="Dawoe T."/>
            <person name="Degray S."/>
            <person name="Dodge S."/>
            <person name="Dooley K."/>
            <person name="Dorje P."/>
            <person name="Dorjee K."/>
            <person name="Dorris L."/>
            <person name="Duffey N."/>
            <person name="Dupes A."/>
            <person name="Elkins T."/>
            <person name="Engels R."/>
            <person name="Erickson J."/>
            <person name="Farina A."/>
            <person name="Faro S."/>
            <person name="Ferreira P."/>
            <person name="Fischer H."/>
            <person name="Fitzgerald M."/>
            <person name="Foley K."/>
            <person name="Gage D."/>
            <person name="Galagan J."/>
            <person name="Gearin G."/>
            <person name="Gnerre S."/>
            <person name="Gnirke A."/>
            <person name="Goyette A."/>
            <person name="Graham J."/>
            <person name="Grandbois E."/>
            <person name="Gyaltsen K."/>
            <person name="Hafez N."/>
            <person name="Hagopian D."/>
            <person name="Hagos B."/>
            <person name="Hall J."/>
            <person name="Hatcher B."/>
            <person name="Heller A."/>
            <person name="Higgins H."/>
            <person name="Honan T."/>
            <person name="Horn A."/>
            <person name="Houde N."/>
            <person name="Hughes L."/>
            <person name="Hulme W."/>
            <person name="Husby E."/>
            <person name="Iliev I."/>
            <person name="Jaffe D."/>
            <person name="Jones C."/>
            <person name="Kamal M."/>
            <person name="Kamat A."/>
            <person name="Kamvysselis M."/>
            <person name="Karlsson E."/>
            <person name="Kells C."/>
            <person name="Kieu A."/>
            <person name="Kisner P."/>
            <person name="Kodira C."/>
            <person name="Kulbokas E."/>
            <person name="Labutti K."/>
            <person name="Lama D."/>
            <person name="Landers T."/>
            <person name="Leger J."/>
            <person name="Levine S."/>
            <person name="Lewis D."/>
            <person name="Lewis T."/>
            <person name="Lindblad-toh K."/>
            <person name="Liu X."/>
            <person name="Lokyitsang T."/>
            <person name="Lokyitsang Y."/>
            <person name="Lucien O."/>
            <person name="Lui A."/>
            <person name="Ma L.J."/>
            <person name="Mabbitt R."/>
            <person name="Macdonald J."/>
            <person name="Maclean C."/>
            <person name="Major J."/>
            <person name="Manning J."/>
            <person name="Marabella R."/>
            <person name="Maru K."/>
            <person name="Matthews C."/>
            <person name="Mauceli E."/>
            <person name="Mccarthy M."/>
            <person name="Mcdonough S."/>
            <person name="Mcghee T."/>
            <person name="Meldrim J."/>
            <person name="Meneus L."/>
            <person name="Mesirov J."/>
            <person name="Mihalev A."/>
            <person name="Mihova T."/>
            <person name="Mikkelsen T."/>
            <person name="Mlenga V."/>
            <person name="Moru K."/>
            <person name="Mozes J."/>
            <person name="Mulrain L."/>
            <person name="Munson G."/>
            <person name="Naylor J."/>
            <person name="Newes C."/>
            <person name="Nguyen C."/>
            <person name="Nguyen N."/>
            <person name="Nguyen T."/>
            <person name="Nicol R."/>
            <person name="Nielsen C."/>
            <person name="Nizzari M."/>
            <person name="Norbu C."/>
            <person name="Norbu N."/>
            <person name="O'donnell P."/>
            <person name="Okoawo O."/>
            <person name="O'leary S."/>
            <person name="Omotosho B."/>
            <person name="O'neill K."/>
            <person name="Osman S."/>
            <person name="Parker S."/>
            <person name="Perrin D."/>
            <person name="Phunkhang P."/>
            <person name="Piqani B."/>
            <person name="Purcell S."/>
            <person name="Rachupka T."/>
            <person name="Ramasamy U."/>
            <person name="Rameau R."/>
            <person name="Ray V."/>
            <person name="Raymond C."/>
            <person name="Retta R."/>
            <person name="Richardson S."/>
            <person name="Rise C."/>
            <person name="Rodriguez J."/>
            <person name="Rogers J."/>
            <person name="Rogov P."/>
            <person name="Rutman M."/>
            <person name="Schupbach R."/>
            <person name="Seaman C."/>
            <person name="Settipalli S."/>
            <person name="Sharpe T."/>
            <person name="Sheridan J."/>
            <person name="Sherpa N."/>
            <person name="Shi J."/>
            <person name="Smirnov S."/>
            <person name="Smith C."/>
            <person name="Sougnez C."/>
            <person name="Spencer B."/>
            <person name="Stalker J."/>
            <person name="Stange-thomann N."/>
            <person name="Stavropoulos S."/>
            <person name="Stetson K."/>
            <person name="Stone C."/>
            <person name="Stone S."/>
            <person name="Stubbs M."/>
            <person name="Talamas J."/>
            <person name="Tchuinga P."/>
            <person name="Tenzing P."/>
            <person name="Tesfaye S."/>
            <person name="Theodore J."/>
            <person name="Thoulutsang Y."/>
            <person name="Topham K."/>
            <person name="Towey S."/>
            <person name="Tsamla T."/>
            <person name="Tsomo N."/>
            <person name="Vallee D."/>
            <person name="Vassiliev H."/>
            <person name="Venkataraman V."/>
            <person name="Vinson J."/>
            <person name="Vo A."/>
            <person name="Wade C."/>
            <person name="Wang S."/>
            <person name="Wangchuk T."/>
            <person name="Wangdi T."/>
            <person name="Whittaker C."/>
            <person name="Wilkinson J."/>
            <person name="Wu Y."/>
            <person name="Wyman D."/>
            <person name="Yadav S."/>
            <person name="Yang S."/>
            <person name="Yang X."/>
            <person name="Yeager S."/>
            <person name="Yee E."/>
            <person name="Young G."/>
            <person name="Zainoun J."/>
            <person name="Zembeck L."/>
            <person name="Zimmer A."/>
            <person name="Zody M."/>
            <person name="Lander E."/>
        </authorList>
    </citation>
    <scope>NUCLEOTIDE SEQUENCE [LARGE SCALE GENOMIC DNA]</scope>
</reference>
<reference evidence="2" key="2">
    <citation type="submission" date="2025-08" db="UniProtKB">
        <authorList>
            <consortium name="Ensembl"/>
        </authorList>
    </citation>
    <scope>IDENTIFICATION</scope>
</reference>
<reference evidence="2" key="3">
    <citation type="submission" date="2025-09" db="UniProtKB">
        <authorList>
            <consortium name="Ensembl"/>
        </authorList>
    </citation>
    <scope>IDENTIFICATION</scope>
</reference>
<protein>
    <submittedName>
        <fullName evidence="2">Uncharacterized protein</fullName>
    </submittedName>
</protein>
<evidence type="ECO:0000313" key="2">
    <source>
        <dbReference type="Ensembl" id="ENSCSAVP00000018144.1"/>
    </source>
</evidence>
<dbReference type="HOGENOM" id="CLU_2009012_0_0_1"/>
<feature type="signal peptide" evidence="1">
    <location>
        <begin position="1"/>
        <end position="19"/>
    </location>
</feature>
<sequence length="124" mass="13274">MILTPLLICIGIVVQIVVGQITTGTNLSACASIVRSCQSQCATTTQEKYVQWDYTLGGQLSCELMAVAPQSQVTPKALADQPNNPFLITFKVQCCSRSPSGTINATKMGNQQCPRAIIPTVLQD</sequence>
<evidence type="ECO:0000313" key="3">
    <source>
        <dbReference type="Proteomes" id="UP000007875"/>
    </source>
</evidence>
<dbReference type="AlphaFoldDB" id="H2ZKM8"/>
<dbReference type="Ensembl" id="ENSCSAVT00000018341.1">
    <property type="protein sequence ID" value="ENSCSAVP00000018144.1"/>
    <property type="gene ID" value="ENSCSAVG00000010673.1"/>
</dbReference>
<name>H2ZKM8_CIOSA</name>
<accession>H2ZKM8</accession>
<organism evidence="2 3">
    <name type="scientific">Ciona savignyi</name>
    <name type="common">Pacific transparent sea squirt</name>
    <dbReference type="NCBI Taxonomy" id="51511"/>
    <lineage>
        <taxon>Eukaryota</taxon>
        <taxon>Metazoa</taxon>
        <taxon>Chordata</taxon>
        <taxon>Tunicata</taxon>
        <taxon>Ascidiacea</taxon>
        <taxon>Phlebobranchia</taxon>
        <taxon>Cionidae</taxon>
        <taxon>Ciona</taxon>
    </lineage>
</organism>
<dbReference type="GeneTree" id="ENSGT00530000068037"/>
<dbReference type="InParanoid" id="H2ZKM8"/>
<dbReference type="Proteomes" id="UP000007875">
    <property type="component" value="Unassembled WGS sequence"/>
</dbReference>
<feature type="chain" id="PRO_5003579056" evidence="1">
    <location>
        <begin position="20"/>
        <end position="124"/>
    </location>
</feature>
<keyword evidence="3" id="KW-1185">Reference proteome</keyword>
<proteinExistence type="predicted"/>
<keyword evidence="1" id="KW-0732">Signal</keyword>
<evidence type="ECO:0000256" key="1">
    <source>
        <dbReference type="SAM" id="SignalP"/>
    </source>
</evidence>